<dbReference type="InterPro" id="IPR029044">
    <property type="entry name" value="Nucleotide-diphossugar_trans"/>
</dbReference>
<dbReference type="InterPro" id="IPR049577">
    <property type="entry name" value="GMPP_N"/>
</dbReference>
<sequence>MMIKSQDIYCVIMAGGVGSRFWPMSTTKSPKQFHDVLGVGKTLIQQTYERLLKITSSDKIFVITDQDYVNLTQDQLPAIDRKQIIAEPFGMNTAPCSLYSAFKIKQLDENATLLICPSDHLILDTDDFVKDAKLGLASAQANDFLYTLGINPTRPDTGYGYIQFIENGEKIKSVKTFTEKPNLNMAKKFMQSGDFLWNSGIFIWKVSSILKAFKNFLPDMYSSFLSIEDKMNREDEFEQVKRVYPTLHKISIDVGILEKAKNVKVIKSNFGWSDLGTWDALYERGMKDDKKNVTFGEHVFFYNSQGNMIFAEKNKAVVIDGLEDYIVVDTANGLLITPLNKTQEVKTYVNDLRLNKKNNFL</sequence>
<protein>
    <recommendedName>
        <fullName evidence="2">mannose-1-phosphate guanylyltransferase</fullName>
        <ecNumber evidence="2">2.7.7.13</ecNumber>
    </recommendedName>
</protein>
<dbReference type="InterPro" id="IPR054566">
    <property type="entry name" value="ManC/GMP-like_b-helix"/>
</dbReference>
<dbReference type="EMBL" id="UNSC01000001">
    <property type="protein sequence ID" value="SZD71261.1"/>
    <property type="molecule type" value="Genomic_DNA"/>
</dbReference>
<evidence type="ECO:0000256" key="3">
    <source>
        <dbReference type="ARBA" id="ARBA00022679"/>
    </source>
</evidence>
<dbReference type="AlphaFoldDB" id="A0A383TWH9"/>
<reference evidence="10 11" key="1">
    <citation type="submission" date="2018-09" db="EMBL/GenBank/DDBJ databases">
        <authorList>
            <consortium name="Pathogen Informatics"/>
        </authorList>
    </citation>
    <scope>NUCLEOTIDE SEQUENCE [LARGE SCALE GENOMIC DNA]</scope>
    <source>
        <strain evidence="10 11">OH-22767</strain>
    </source>
</reference>
<evidence type="ECO:0000259" key="8">
    <source>
        <dbReference type="Pfam" id="PF00483"/>
    </source>
</evidence>
<dbReference type="EC" id="2.7.7.13" evidence="2"/>
<keyword evidence="6" id="KW-0342">GTP-binding</keyword>
<dbReference type="FunFam" id="3.90.550.10:FF:000046">
    <property type="entry name" value="Mannose-1-phosphate guanylyltransferase (GDP)"/>
    <property type="match status" value="1"/>
</dbReference>
<comment type="similarity">
    <text evidence="1">Belongs to the mannose-6-phosphate isomerase type 2 family.</text>
</comment>
<evidence type="ECO:0000256" key="6">
    <source>
        <dbReference type="ARBA" id="ARBA00023134"/>
    </source>
</evidence>
<feature type="domain" description="Nucleotidyl transferase" evidence="8">
    <location>
        <begin position="11"/>
        <end position="289"/>
    </location>
</feature>
<comment type="catalytic activity">
    <reaction evidence="7">
        <text>alpha-D-mannose 1-phosphate + GTP + H(+) = GDP-alpha-D-mannose + diphosphate</text>
        <dbReference type="Rhea" id="RHEA:15229"/>
        <dbReference type="ChEBI" id="CHEBI:15378"/>
        <dbReference type="ChEBI" id="CHEBI:33019"/>
        <dbReference type="ChEBI" id="CHEBI:37565"/>
        <dbReference type="ChEBI" id="CHEBI:57527"/>
        <dbReference type="ChEBI" id="CHEBI:58409"/>
        <dbReference type="EC" id="2.7.7.13"/>
    </reaction>
</comment>
<dbReference type="PANTHER" id="PTHR46390:SF1">
    <property type="entry name" value="MANNOSE-1-PHOSPHATE GUANYLYLTRANSFERASE"/>
    <property type="match status" value="1"/>
</dbReference>
<keyword evidence="3 10" id="KW-0808">Transferase</keyword>
<feature type="domain" description="MannoseP isomerase/GMP-like beta-helix" evidence="9">
    <location>
        <begin position="304"/>
        <end position="352"/>
    </location>
</feature>
<gene>
    <name evidence="10" type="primary">rfbM</name>
    <name evidence="10" type="ORF">SAMEA104719789_00357</name>
</gene>
<evidence type="ECO:0000256" key="1">
    <source>
        <dbReference type="ARBA" id="ARBA00006115"/>
    </source>
</evidence>
<dbReference type="SUPFAM" id="SSF159283">
    <property type="entry name" value="Guanosine diphospho-D-mannose pyrophosphorylase/mannose-6-phosphate isomerase linker domain"/>
    <property type="match status" value="1"/>
</dbReference>
<evidence type="ECO:0000256" key="5">
    <source>
        <dbReference type="ARBA" id="ARBA00022741"/>
    </source>
</evidence>
<dbReference type="SUPFAM" id="SSF53448">
    <property type="entry name" value="Nucleotide-diphospho-sugar transferases"/>
    <property type="match status" value="1"/>
</dbReference>
<evidence type="ECO:0000256" key="4">
    <source>
        <dbReference type="ARBA" id="ARBA00022695"/>
    </source>
</evidence>
<dbReference type="Pfam" id="PF00483">
    <property type="entry name" value="NTP_transferase"/>
    <property type="match status" value="1"/>
</dbReference>
<name>A0A383TWH9_9FLAO</name>
<keyword evidence="11" id="KW-1185">Reference proteome</keyword>
<keyword evidence="5" id="KW-0547">Nucleotide-binding</keyword>
<dbReference type="InterPro" id="IPR005835">
    <property type="entry name" value="NTP_transferase_dom"/>
</dbReference>
<dbReference type="PANTHER" id="PTHR46390">
    <property type="entry name" value="MANNOSE-1-PHOSPHATE GUANYLYLTRANSFERASE"/>
    <property type="match status" value="1"/>
</dbReference>
<proteinExistence type="inferred from homology"/>
<dbReference type="RefSeq" id="WP_311394699.1">
    <property type="nucleotide sequence ID" value="NZ_UNSC01000001.1"/>
</dbReference>
<evidence type="ECO:0000256" key="2">
    <source>
        <dbReference type="ARBA" id="ARBA00012387"/>
    </source>
</evidence>
<dbReference type="GO" id="GO:0009298">
    <property type="term" value="P:GDP-mannose biosynthetic process"/>
    <property type="evidence" value="ECO:0007669"/>
    <property type="project" value="TreeGrafter"/>
</dbReference>
<dbReference type="Gene3D" id="3.90.550.10">
    <property type="entry name" value="Spore Coat Polysaccharide Biosynthesis Protein SpsA, Chain A"/>
    <property type="match status" value="1"/>
</dbReference>
<dbReference type="Proteomes" id="UP000262142">
    <property type="component" value="Unassembled WGS sequence"/>
</dbReference>
<evidence type="ECO:0000313" key="10">
    <source>
        <dbReference type="EMBL" id="SZD71261.1"/>
    </source>
</evidence>
<dbReference type="CDD" id="cd02509">
    <property type="entry name" value="GDP-M1P_Guanylyltransferase"/>
    <property type="match status" value="1"/>
</dbReference>
<evidence type="ECO:0000256" key="7">
    <source>
        <dbReference type="ARBA" id="ARBA00047343"/>
    </source>
</evidence>
<dbReference type="GO" id="GO:0004475">
    <property type="term" value="F:mannose-1-phosphate guanylyltransferase (GTP) activity"/>
    <property type="evidence" value="ECO:0007669"/>
    <property type="project" value="UniProtKB-EC"/>
</dbReference>
<evidence type="ECO:0000259" key="9">
    <source>
        <dbReference type="Pfam" id="PF22640"/>
    </source>
</evidence>
<keyword evidence="4 10" id="KW-0548">Nucleotidyltransferase</keyword>
<dbReference type="InterPro" id="IPR051161">
    <property type="entry name" value="Mannose-6P_isomerase_type2"/>
</dbReference>
<organism evidence="10 11">
    <name type="scientific">Candidatus Ornithobacterium hominis</name>
    <dbReference type="NCBI Taxonomy" id="2497989"/>
    <lineage>
        <taxon>Bacteria</taxon>
        <taxon>Pseudomonadati</taxon>
        <taxon>Bacteroidota</taxon>
        <taxon>Flavobacteriia</taxon>
        <taxon>Flavobacteriales</taxon>
        <taxon>Weeksellaceae</taxon>
        <taxon>Ornithobacterium</taxon>
    </lineage>
</organism>
<dbReference type="Pfam" id="PF22640">
    <property type="entry name" value="ManC_GMP_beta-helix"/>
    <property type="match status" value="1"/>
</dbReference>
<evidence type="ECO:0000313" key="11">
    <source>
        <dbReference type="Proteomes" id="UP000262142"/>
    </source>
</evidence>
<accession>A0A383TWH9</accession>
<dbReference type="GO" id="GO:0005525">
    <property type="term" value="F:GTP binding"/>
    <property type="evidence" value="ECO:0007669"/>
    <property type="project" value="UniProtKB-KW"/>
</dbReference>